<evidence type="ECO:0000259" key="2">
    <source>
        <dbReference type="Pfam" id="PF07978"/>
    </source>
</evidence>
<dbReference type="InterPro" id="IPR011008">
    <property type="entry name" value="Dimeric_a/b-barrel"/>
</dbReference>
<evidence type="ECO:0000256" key="1">
    <source>
        <dbReference type="ARBA" id="ARBA00005291"/>
    </source>
</evidence>
<reference evidence="4" key="1">
    <citation type="journal article" date="2014" name="FEMS Microbiol. Lett.">
        <title>Draft Genomic DNA Sequence of the Facultatively Methylotrophic Bacterium Acidomonas methanolica type strain MB58.</title>
        <authorList>
            <person name="Higashiura N."/>
            <person name="Hadano H."/>
            <person name="Hirakawa H."/>
            <person name="Matsutani M."/>
            <person name="Takabe S."/>
            <person name="Matsushita K."/>
            <person name="Azuma Y."/>
        </authorList>
    </citation>
    <scope>NUCLEOTIDE SEQUENCE [LARGE SCALE GENOMIC DNA]</scope>
    <source>
        <strain evidence="4">MB58</strain>
    </source>
</reference>
<dbReference type="Proteomes" id="UP000019760">
    <property type="component" value="Unassembled WGS sequence"/>
</dbReference>
<dbReference type="EMBL" id="BAND01000031">
    <property type="protein sequence ID" value="GAJ28560.1"/>
    <property type="molecule type" value="Genomic_DNA"/>
</dbReference>
<organism evidence="3 4">
    <name type="scientific">Acidomonas methanolica NBRC 104435</name>
    <dbReference type="NCBI Taxonomy" id="1231351"/>
    <lineage>
        <taxon>Bacteria</taxon>
        <taxon>Pseudomonadati</taxon>
        <taxon>Pseudomonadota</taxon>
        <taxon>Alphaproteobacteria</taxon>
        <taxon>Acetobacterales</taxon>
        <taxon>Acetobacteraceae</taxon>
        <taxon>Acidomonas</taxon>
    </lineage>
</organism>
<comment type="similarity">
    <text evidence="1">Belongs to the NipSnap family.</text>
</comment>
<feature type="domain" description="NIPSNAP" evidence="2">
    <location>
        <begin position="94"/>
        <end position="187"/>
    </location>
</feature>
<dbReference type="InterPro" id="IPR012577">
    <property type="entry name" value="NIPSNAP"/>
</dbReference>
<dbReference type="AlphaFoldDB" id="A0A023D466"/>
<dbReference type="PANTHER" id="PTHR21017:SF17">
    <property type="entry name" value="PROTEIN NIPSNAP"/>
    <property type="match status" value="1"/>
</dbReference>
<proteinExistence type="inferred from homology"/>
<dbReference type="SUPFAM" id="SSF54909">
    <property type="entry name" value="Dimeric alpha+beta barrel"/>
    <property type="match status" value="1"/>
</dbReference>
<name>A0A023D466_ACIMT</name>
<dbReference type="Gene3D" id="3.30.70.100">
    <property type="match status" value="1"/>
</dbReference>
<dbReference type="Pfam" id="PF07978">
    <property type="entry name" value="NIPSNAP"/>
    <property type="match status" value="1"/>
</dbReference>
<accession>A0A023D466</accession>
<gene>
    <name evidence="3" type="ORF">Amme_031_022</name>
</gene>
<evidence type="ECO:0000313" key="4">
    <source>
        <dbReference type="Proteomes" id="UP000019760"/>
    </source>
</evidence>
<comment type="caution">
    <text evidence="3">The sequence shown here is derived from an EMBL/GenBank/DDBJ whole genome shotgun (WGS) entry which is preliminary data.</text>
</comment>
<dbReference type="InterPro" id="IPR051557">
    <property type="entry name" value="NipSnap_domain"/>
</dbReference>
<reference evidence="3 4" key="2">
    <citation type="journal article" date="2014" name="FEMS Microbiol. Lett.">
        <title>Draft genomic DNA sequence of the facultatively methylotrophic bacterium Acidomonas methanolica type strain MB58.</title>
        <authorList>
            <person name="Higashiura N."/>
            <person name="Hadano H."/>
            <person name="Hirakawa H."/>
            <person name="Matsutani M."/>
            <person name="Takabe S."/>
            <person name="Matsushita K."/>
            <person name="Azuma Y."/>
        </authorList>
    </citation>
    <scope>NUCLEOTIDE SEQUENCE [LARGE SCALE GENOMIC DNA]</scope>
    <source>
        <strain evidence="3 4">MB58</strain>
    </source>
</reference>
<dbReference type="PANTHER" id="PTHR21017">
    <property type="entry name" value="NIPSNAP-RELATED"/>
    <property type="match status" value="1"/>
</dbReference>
<dbReference type="RefSeq" id="WP_042057316.1">
    <property type="nucleotide sequence ID" value="NZ_BAND01000031.1"/>
</dbReference>
<protein>
    <recommendedName>
        <fullName evidence="2">NIPSNAP domain-containing protein</fullName>
    </recommendedName>
</protein>
<dbReference type="OrthoDB" id="4124121at2"/>
<evidence type="ECO:0000313" key="3">
    <source>
        <dbReference type="EMBL" id="GAJ28560.1"/>
    </source>
</evidence>
<sequence>MSYCETLRLQAVPGKAANVLLSLAGLTDVGLWSVDIGLLNRIYVMRVSDSPEALDAAPLDAPEASLPFLQGVERTRWRCLGAGPKPAGHYGGVYEWRCYDVNPGRSAEAEALFLASLPGRETLSPLVAVMASIDGPQRFAHLWPYADPNARAAIRARSVQEGLWPPPGFALTVSRMENELLIPAQNSAWR</sequence>
<keyword evidence="4" id="KW-1185">Reference proteome</keyword>